<dbReference type="SUPFAM" id="SSF54236">
    <property type="entry name" value="Ubiquitin-like"/>
    <property type="match status" value="1"/>
</dbReference>
<dbReference type="InterPro" id="IPR000938">
    <property type="entry name" value="CAP-Gly_domain"/>
</dbReference>
<name>A2ERX8_TRIV3</name>
<dbReference type="PANTHER" id="PTHR18849">
    <property type="entry name" value="LEUCINE RICH REPEAT PROTEIN"/>
    <property type="match status" value="1"/>
</dbReference>
<reference evidence="5" key="1">
    <citation type="submission" date="2006-10" db="EMBL/GenBank/DDBJ databases">
        <authorList>
            <person name="Amadeo P."/>
            <person name="Zhao Q."/>
            <person name="Wortman J."/>
            <person name="Fraser-Liggett C."/>
            <person name="Carlton J."/>
        </authorList>
    </citation>
    <scope>NUCLEOTIDE SEQUENCE</scope>
    <source>
        <strain evidence="5">G3</strain>
    </source>
</reference>
<evidence type="ECO:0000256" key="2">
    <source>
        <dbReference type="ARBA" id="ARBA00022737"/>
    </source>
</evidence>
<dbReference type="InterPro" id="IPR032675">
    <property type="entry name" value="LRR_dom_sf"/>
</dbReference>
<evidence type="ECO:0000256" key="1">
    <source>
        <dbReference type="ARBA" id="ARBA00022614"/>
    </source>
</evidence>
<organism evidence="5 6">
    <name type="scientific">Trichomonas vaginalis (strain ATCC PRA-98 / G3)</name>
    <dbReference type="NCBI Taxonomy" id="412133"/>
    <lineage>
        <taxon>Eukaryota</taxon>
        <taxon>Metamonada</taxon>
        <taxon>Parabasalia</taxon>
        <taxon>Trichomonadida</taxon>
        <taxon>Trichomonadidae</taxon>
        <taxon>Trichomonas</taxon>
    </lineage>
</organism>
<dbReference type="InterPro" id="IPR029071">
    <property type="entry name" value="Ubiquitin-like_domsf"/>
</dbReference>
<dbReference type="PANTHER" id="PTHR18849:SF0">
    <property type="entry name" value="CILIA- AND FLAGELLA-ASSOCIATED PROTEIN 410-RELATED"/>
    <property type="match status" value="1"/>
</dbReference>
<dbReference type="SUPFAM" id="SSF52058">
    <property type="entry name" value="L domain-like"/>
    <property type="match status" value="1"/>
</dbReference>
<dbReference type="eggNOG" id="KOG3207">
    <property type="taxonomic scope" value="Eukaryota"/>
</dbReference>
<dbReference type="EMBL" id="DS113471">
    <property type="protein sequence ID" value="EAY04573.1"/>
    <property type="molecule type" value="Genomic_DNA"/>
</dbReference>
<keyword evidence="6" id="KW-1185">Reference proteome</keyword>
<gene>
    <name evidence="5" type="ORF">TVAG_233090</name>
</gene>
<evidence type="ECO:0000259" key="4">
    <source>
        <dbReference type="PROSITE" id="PS50245"/>
    </source>
</evidence>
<dbReference type="SMART" id="SM01052">
    <property type="entry name" value="CAP_GLY"/>
    <property type="match status" value="1"/>
</dbReference>
<keyword evidence="3" id="KW-0143">Chaperone</keyword>
<dbReference type="FunCoup" id="A2ERX8">
    <property type="interactions" value="668"/>
</dbReference>
<dbReference type="Proteomes" id="UP000001542">
    <property type="component" value="Unassembled WGS sequence"/>
</dbReference>
<dbReference type="InterPro" id="IPR001611">
    <property type="entry name" value="Leu-rich_rpt"/>
</dbReference>
<dbReference type="SUPFAM" id="SSF74924">
    <property type="entry name" value="Cap-Gly domain"/>
    <property type="match status" value="1"/>
</dbReference>
<evidence type="ECO:0000313" key="5">
    <source>
        <dbReference type="EMBL" id="EAY04573.1"/>
    </source>
</evidence>
<dbReference type="InterPro" id="IPR036859">
    <property type="entry name" value="CAP-Gly_dom_sf"/>
</dbReference>
<protein>
    <submittedName>
        <fullName evidence="5">CAP-Gly domain containing protein</fullName>
    </submittedName>
</protein>
<dbReference type="STRING" id="5722.A2ERX8"/>
<proteinExistence type="predicted"/>
<dbReference type="InParanoid" id="A2ERX8"/>
<dbReference type="GO" id="GO:0005737">
    <property type="term" value="C:cytoplasm"/>
    <property type="evidence" value="ECO:0000318"/>
    <property type="project" value="GO_Central"/>
</dbReference>
<feature type="domain" description="CAP-Gly" evidence="4">
    <location>
        <begin position="30"/>
        <end position="65"/>
    </location>
</feature>
<dbReference type="VEuPathDB" id="TrichDB:TVAG_233090"/>
<dbReference type="OMA" id="SEESHMF"/>
<evidence type="ECO:0000256" key="3">
    <source>
        <dbReference type="ARBA" id="ARBA00023186"/>
    </source>
</evidence>
<dbReference type="OrthoDB" id="5273213at2759"/>
<dbReference type="KEGG" id="tva:4762436"/>
<dbReference type="AlphaFoldDB" id="A2ERX8"/>
<dbReference type="Pfam" id="PF01302">
    <property type="entry name" value="CAP_GLY"/>
    <property type="match status" value="1"/>
</dbReference>
<sequence>MQRVRTTDNHCATIRWSGRLVDSKGGEDDWYGVEWDDPSRGKHNGEYKGQKLFDVTVPNSGSFLRASSVKKGVKISEIIHEYSLVGGSLSLDSTNVDQVGEFDNFPETVKTVNVACSLVGSFQFIWDLLKLGKNIECLTLGCLHFVDFPTTQDTYNLQEIVLNDTNIKEDQLEIFLKALPNLKIIDISNTSIRNFKVLQTCKQLETIKLNNLEISSLSTVIDTIGDLPNVKNLFLNDNTITKIDFKEGKLLSLESLSLASNKIEDLFSLDALTNYKALTEIRVNRNPIQEIKGEVDVRMLTIARYPQITKLNGSSILDKERRDSEVFYLNHFANEVYQNGHEKHPRWEELVKKYGEPAVTCIKKEAPKNVKVILEYDGQDQEESFMPSITVEKVIQVAQNMFELEDEELEIVLEYKEYRAKLKYTEQSLADVGCIDGSILHIRKEGEADDLFNDRDLAKKFRNRSMQAYARGGF</sequence>
<dbReference type="Gene3D" id="3.80.10.10">
    <property type="entry name" value="Ribonuclease Inhibitor"/>
    <property type="match status" value="2"/>
</dbReference>
<dbReference type="RefSeq" id="XP_001316796.1">
    <property type="nucleotide sequence ID" value="XM_001316761.1"/>
</dbReference>
<dbReference type="SMR" id="A2ERX8"/>
<keyword evidence="2" id="KW-0677">Repeat</keyword>
<evidence type="ECO:0000313" key="6">
    <source>
        <dbReference type="Proteomes" id="UP000001542"/>
    </source>
</evidence>
<dbReference type="Pfam" id="PF14580">
    <property type="entry name" value="LRR_9"/>
    <property type="match status" value="1"/>
</dbReference>
<dbReference type="PROSITE" id="PS51450">
    <property type="entry name" value="LRR"/>
    <property type="match status" value="1"/>
</dbReference>
<dbReference type="VEuPathDB" id="TrichDB:TVAGG3_0486540"/>
<dbReference type="FunFam" id="3.80.10.10:FF:001545">
    <property type="entry name" value="CAP-Gly domain containing protein"/>
    <property type="match status" value="1"/>
</dbReference>
<dbReference type="Gene3D" id="2.30.30.190">
    <property type="entry name" value="CAP Gly-rich-like domain"/>
    <property type="match status" value="1"/>
</dbReference>
<reference evidence="5" key="2">
    <citation type="journal article" date="2007" name="Science">
        <title>Draft genome sequence of the sexually transmitted pathogen Trichomonas vaginalis.</title>
        <authorList>
            <person name="Carlton J.M."/>
            <person name="Hirt R.P."/>
            <person name="Silva J.C."/>
            <person name="Delcher A.L."/>
            <person name="Schatz M."/>
            <person name="Zhao Q."/>
            <person name="Wortman J.R."/>
            <person name="Bidwell S.L."/>
            <person name="Alsmark U.C.M."/>
            <person name="Besteiro S."/>
            <person name="Sicheritz-Ponten T."/>
            <person name="Noel C.J."/>
            <person name="Dacks J.B."/>
            <person name="Foster P.G."/>
            <person name="Simillion C."/>
            <person name="Van de Peer Y."/>
            <person name="Miranda-Saavedra D."/>
            <person name="Barton G.J."/>
            <person name="Westrop G.D."/>
            <person name="Mueller S."/>
            <person name="Dessi D."/>
            <person name="Fiori P.L."/>
            <person name="Ren Q."/>
            <person name="Paulsen I."/>
            <person name="Zhang H."/>
            <person name="Bastida-Corcuera F.D."/>
            <person name="Simoes-Barbosa A."/>
            <person name="Brown M.T."/>
            <person name="Hayes R.D."/>
            <person name="Mukherjee M."/>
            <person name="Okumura C.Y."/>
            <person name="Schneider R."/>
            <person name="Smith A.J."/>
            <person name="Vanacova S."/>
            <person name="Villalvazo M."/>
            <person name="Haas B.J."/>
            <person name="Pertea M."/>
            <person name="Feldblyum T.V."/>
            <person name="Utterback T.R."/>
            <person name="Shu C.L."/>
            <person name="Osoegawa K."/>
            <person name="de Jong P.J."/>
            <person name="Hrdy I."/>
            <person name="Horvathova L."/>
            <person name="Zubacova Z."/>
            <person name="Dolezal P."/>
            <person name="Malik S.B."/>
            <person name="Logsdon J.M. Jr."/>
            <person name="Henze K."/>
            <person name="Gupta A."/>
            <person name="Wang C.C."/>
            <person name="Dunne R.L."/>
            <person name="Upcroft J.A."/>
            <person name="Upcroft P."/>
            <person name="White O."/>
            <person name="Salzberg S.L."/>
            <person name="Tang P."/>
            <person name="Chiu C.-H."/>
            <person name="Lee Y.-S."/>
            <person name="Embley T.M."/>
            <person name="Coombs G.H."/>
            <person name="Mottram J.C."/>
            <person name="Tachezy J."/>
            <person name="Fraser-Liggett C.M."/>
            <person name="Johnson P.J."/>
        </authorList>
    </citation>
    <scope>NUCLEOTIDE SEQUENCE [LARGE SCALE GENOMIC DNA]</scope>
    <source>
        <strain evidence="5">G3</strain>
    </source>
</reference>
<keyword evidence="1" id="KW-0433">Leucine-rich repeat</keyword>
<accession>A2ERX8</accession>
<dbReference type="PROSITE" id="PS50245">
    <property type="entry name" value="CAP_GLY_2"/>
    <property type="match status" value="1"/>
</dbReference>